<protein>
    <submittedName>
        <fullName evidence="2">Uncharacterized protein</fullName>
    </submittedName>
</protein>
<reference evidence="2 3" key="1">
    <citation type="submission" date="2019-12" db="EMBL/GenBank/DDBJ databases">
        <title>Genomic-based taxomic classification of the family Erythrobacteraceae.</title>
        <authorList>
            <person name="Xu L."/>
        </authorList>
    </citation>
    <scope>NUCLEOTIDE SEQUENCE [LARGE SCALE GENOMIC DNA]</scope>
    <source>
        <strain evidence="2 3">MCCC 1A09965</strain>
    </source>
</reference>
<dbReference type="RefSeq" id="WP_160673838.1">
    <property type="nucleotide sequence ID" value="NZ_WTYN01000001.1"/>
</dbReference>
<keyword evidence="1" id="KW-0472">Membrane</keyword>
<dbReference type="OrthoDB" id="7509246at2"/>
<evidence type="ECO:0000313" key="2">
    <source>
        <dbReference type="EMBL" id="MXO62980.1"/>
    </source>
</evidence>
<comment type="caution">
    <text evidence="2">The sequence shown here is derived from an EMBL/GenBank/DDBJ whole genome shotgun (WGS) entry which is preliminary data.</text>
</comment>
<feature type="transmembrane region" description="Helical" evidence="1">
    <location>
        <begin position="76"/>
        <end position="96"/>
    </location>
</feature>
<name>A0A844YEL8_9SPHN</name>
<evidence type="ECO:0000313" key="3">
    <source>
        <dbReference type="Proteomes" id="UP000445582"/>
    </source>
</evidence>
<feature type="transmembrane region" description="Helical" evidence="1">
    <location>
        <begin position="12"/>
        <end position="30"/>
    </location>
</feature>
<dbReference type="EMBL" id="WTYN01000001">
    <property type="protein sequence ID" value="MXO62980.1"/>
    <property type="molecule type" value="Genomic_DNA"/>
</dbReference>
<sequence>MRPQAIRNFDYLYLGSLVLGVISFVLNYDAIIAEVQRETAANGMEMGGGLAIGSLIFGLIVSLALWFLVSRLRIEIVKWVLVLFFVFGLIGMPAVFAQLPSLHAVISLIVTVMQAIAIYFLFTPEAKAFFADKGGNHID</sequence>
<proteinExistence type="predicted"/>
<dbReference type="Proteomes" id="UP000445582">
    <property type="component" value="Unassembled WGS sequence"/>
</dbReference>
<feature type="transmembrane region" description="Helical" evidence="1">
    <location>
        <begin position="50"/>
        <end position="69"/>
    </location>
</feature>
<keyword evidence="1" id="KW-0812">Transmembrane</keyword>
<evidence type="ECO:0000256" key="1">
    <source>
        <dbReference type="SAM" id="Phobius"/>
    </source>
</evidence>
<organism evidence="2 3">
    <name type="scientific">Qipengyuania oceanensis</name>
    <dbReference type="NCBI Taxonomy" id="1463597"/>
    <lineage>
        <taxon>Bacteria</taxon>
        <taxon>Pseudomonadati</taxon>
        <taxon>Pseudomonadota</taxon>
        <taxon>Alphaproteobacteria</taxon>
        <taxon>Sphingomonadales</taxon>
        <taxon>Erythrobacteraceae</taxon>
        <taxon>Qipengyuania</taxon>
    </lineage>
</organism>
<keyword evidence="1" id="KW-1133">Transmembrane helix</keyword>
<feature type="transmembrane region" description="Helical" evidence="1">
    <location>
        <begin position="102"/>
        <end position="122"/>
    </location>
</feature>
<dbReference type="AlphaFoldDB" id="A0A844YEL8"/>
<accession>A0A844YEL8</accession>
<gene>
    <name evidence="2" type="ORF">GRI48_08160</name>
</gene>
<keyword evidence="3" id="KW-1185">Reference proteome</keyword>